<comment type="caution">
    <text evidence="1">The sequence shown here is derived from an EMBL/GenBank/DDBJ whole genome shotgun (WGS) entry which is preliminary data.</text>
</comment>
<feature type="non-terminal residue" evidence="1">
    <location>
        <position position="72"/>
    </location>
</feature>
<sequence>MTEQKAVVVQKETPVVVSNATTMLEAVGRLAMNPEVDIDKLERIMAMQVSLQERENEASFNRVMSAVQAQTE</sequence>
<protein>
    <submittedName>
        <fullName evidence="1">Uncharacterized protein</fullName>
    </submittedName>
</protein>
<organism evidence="1">
    <name type="scientific">marine sediment metagenome</name>
    <dbReference type="NCBI Taxonomy" id="412755"/>
    <lineage>
        <taxon>unclassified sequences</taxon>
        <taxon>metagenomes</taxon>
        <taxon>ecological metagenomes</taxon>
    </lineage>
</organism>
<accession>X0WJ75</accession>
<dbReference type="EMBL" id="BARS01020938">
    <property type="protein sequence ID" value="GAG12756.1"/>
    <property type="molecule type" value="Genomic_DNA"/>
</dbReference>
<gene>
    <name evidence="1" type="ORF">S01H1_33705</name>
</gene>
<dbReference type="AlphaFoldDB" id="X0WJ75"/>
<reference evidence="1" key="1">
    <citation type="journal article" date="2014" name="Front. Microbiol.">
        <title>High frequency of phylogenetically diverse reductive dehalogenase-homologous genes in deep subseafloor sedimentary metagenomes.</title>
        <authorList>
            <person name="Kawai M."/>
            <person name="Futagami T."/>
            <person name="Toyoda A."/>
            <person name="Takaki Y."/>
            <person name="Nishi S."/>
            <person name="Hori S."/>
            <person name="Arai W."/>
            <person name="Tsubouchi T."/>
            <person name="Morono Y."/>
            <person name="Uchiyama I."/>
            <person name="Ito T."/>
            <person name="Fujiyama A."/>
            <person name="Inagaki F."/>
            <person name="Takami H."/>
        </authorList>
    </citation>
    <scope>NUCLEOTIDE SEQUENCE</scope>
    <source>
        <strain evidence="1">Expedition CK06-06</strain>
    </source>
</reference>
<evidence type="ECO:0000313" key="1">
    <source>
        <dbReference type="EMBL" id="GAG12756.1"/>
    </source>
</evidence>
<name>X0WJ75_9ZZZZ</name>
<proteinExistence type="predicted"/>